<proteinExistence type="predicted"/>
<evidence type="ECO:0000313" key="10">
    <source>
        <dbReference type="EMBL" id="KAL3652005.1"/>
    </source>
</evidence>
<reference evidence="11" key="1">
    <citation type="journal article" date="2024" name="IScience">
        <title>Strigolactones Initiate the Formation of Haustorium-like Structures in Castilleja.</title>
        <authorList>
            <person name="Buerger M."/>
            <person name="Peterson D."/>
            <person name="Chory J."/>
        </authorList>
    </citation>
    <scope>NUCLEOTIDE SEQUENCE [LARGE SCALE GENOMIC DNA]</scope>
</reference>
<sequence>MEIPATDPHSISTPMCHDDKGIHSDDHAIRHADRERGSNPNSTMEVPTTDTSSTPTSICHAVEGIQVDGDAMHNSDDETGSTPTEIQVKVKIVISPQGNNQYYVPTCDPLLKPYVNQYFSSLEDGIEFYRRYAANCGFDVRLGTTKRARDLSITNKYVYCSREGEKYTPAAPKVNDVQVDKQKKRERPTTRLGCRARIQLTSSTNSTYIVKKFEEQHNHELCSERYKHFLKTNRNMNPGHQKFLMTCAKVNMGPLKSYRLYKEMVGGYSNIGCTSVEFKNCNRDLKAYAKGCDAQMILNNLFNKRELSNAFFFEYDTDDKDQLTRLFWADPISRRNYAAFGDVVSFDATYSTNRYNLIFAPFTGLDNHRRIVTFGSGLLSKEDTESYAWLLGKFKECMGRTPLMIITDQDLGMRNAIERVLPSTRHRYCMWHIDKKITERVPHCKNPNSSFRKKINEVIWSDVIEPVEFEKAWGDVITEFALNNHIWLGKIFEVRHKWIPAYFRDDPLSGLFRTTSASESVNSFFDRFLNRCSNLVEFFMQYDTALAAQRHAQDQLNSETTISIPTMKTPLPFERHALAIYTKKIFFQVQDAIADACFTCRILSIFDDGLSCVYKIGDASESTFDVVYDSTEDSYTCSCKKYVRMGLLCCHIFLLFKDKKVSSIPDKYILNRWTKNAIRNVSLAAENTITEYDDPLEEHKTVLGQLYSEFYHCVGVYDDDTETLRSIMLYLKDRREAASNKDTSFTSQSTKRRLFQNHLAAEVPDFVKIHPPALVHNKGSGKRIKSAAEIAIENSKKPLRLCRKCNQRTTHDSRNCDKFAGDAN</sequence>
<dbReference type="InterPro" id="IPR004330">
    <property type="entry name" value="FAR1_DNA_bnd_dom"/>
</dbReference>
<keyword evidence="1" id="KW-0815">Transposition</keyword>
<keyword evidence="6" id="KW-0233">DNA recombination</keyword>
<evidence type="ECO:0000256" key="5">
    <source>
        <dbReference type="ARBA" id="ARBA00023125"/>
    </source>
</evidence>
<organism evidence="10 11">
    <name type="scientific">Castilleja foliolosa</name>
    <dbReference type="NCBI Taxonomy" id="1961234"/>
    <lineage>
        <taxon>Eukaryota</taxon>
        <taxon>Viridiplantae</taxon>
        <taxon>Streptophyta</taxon>
        <taxon>Embryophyta</taxon>
        <taxon>Tracheophyta</taxon>
        <taxon>Spermatophyta</taxon>
        <taxon>Magnoliopsida</taxon>
        <taxon>eudicotyledons</taxon>
        <taxon>Gunneridae</taxon>
        <taxon>Pentapetalae</taxon>
        <taxon>asterids</taxon>
        <taxon>lamiids</taxon>
        <taxon>Lamiales</taxon>
        <taxon>Orobanchaceae</taxon>
        <taxon>Pedicularideae</taxon>
        <taxon>Castillejinae</taxon>
        <taxon>Castilleja</taxon>
    </lineage>
</organism>
<gene>
    <name evidence="10" type="ORF">CASFOL_001686</name>
</gene>
<keyword evidence="3 7" id="KW-0863">Zinc-finger</keyword>
<evidence type="ECO:0000256" key="6">
    <source>
        <dbReference type="ARBA" id="ARBA00023172"/>
    </source>
</evidence>
<keyword evidence="2" id="KW-0479">Metal-binding</keyword>
<evidence type="ECO:0000313" key="11">
    <source>
        <dbReference type="Proteomes" id="UP001632038"/>
    </source>
</evidence>
<evidence type="ECO:0000259" key="9">
    <source>
        <dbReference type="PROSITE" id="PS50966"/>
    </source>
</evidence>
<dbReference type="InterPro" id="IPR018289">
    <property type="entry name" value="MULE_transposase_dom"/>
</dbReference>
<dbReference type="InterPro" id="IPR007527">
    <property type="entry name" value="Znf_SWIM"/>
</dbReference>
<feature type="compositionally biased region" description="Low complexity" evidence="8">
    <location>
        <begin position="47"/>
        <end position="56"/>
    </location>
</feature>
<evidence type="ECO:0000256" key="2">
    <source>
        <dbReference type="ARBA" id="ARBA00022723"/>
    </source>
</evidence>
<name>A0ABD3EC53_9LAMI</name>
<dbReference type="PROSITE" id="PS50966">
    <property type="entry name" value="ZF_SWIM"/>
    <property type="match status" value="1"/>
</dbReference>
<dbReference type="GO" id="GO:0006310">
    <property type="term" value="P:DNA recombination"/>
    <property type="evidence" value="ECO:0007669"/>
    <property type="project" value="UniProtKB-KW"/>
</dbReference>
<keyword evidence="11" id="KW-1185">Reference proteome</keyword>
<dbReference type="InterPro" id="IPR001207">
    <property type="entry name" value="Transposase_mutator"/>
</dbReference>
<dbReference type="Proteomes" id="UP001632038">
    <property type="component" value="Unassembled WGS sequence"/>
</dbReference>
<dbReference type="SMART" id="SM00575">
    <property type="entry name" value="ZnF_PMZ"/>
    <property type="match status" value="1"/>
</dbReference>
<dbReference type="PANTHER" id="PTHR47718:SF18">
    <property type="entry name" value="PROTEIN FAR1-RELATED SEQUENCE 5-LIKE"/>
    <property type="match status" value="1"/>
</dbReference>
<keyword evidence="4" id="KW-0862">Zinc</keyword>
<dbReference type="PANTHER" id="PTHR47718">
    <property type="entry name" value="OS01G0519700 PROTEIN"/>
    <property type="match status" value="1"/>
</dbReference>
<dbReference type="InterPro" id="IPR006564">
    <property type="entry name" value="Znf_PMZ"/>
</dbReference>
<dbReference type="GO" id="GO:0008270">
    <property type="term" value="F:zinc ion binding"/>
    <property type="evidence" value="ECO:0007669"/>
    <property type="project" value="UniProtKB-KW"/>
</dbReference>
<dbReference type="EMBL" id="JAVIJP010000005">
    <property type="protein sequence ID" value="KAL3652005.1"/>
    <property type="molecule type" value="Genomic_DNA"/>
</dbReference>
<dbReference type="GO" id="GO:0003677">
    <property type="term" value="F:DNA binding"/>
    <property type="evidence" value="ECO:0007669"/>
    <property type="project" value="UniProtKB-KW"/>
</dbReference>
<dbReference type="Pfam" id="PF10551">
    <property type="entry name" value="MULE"/>
    <property type="match status" value="1"/>
</dbReference>
<keyword evidence="5" id="KW-0238">DNA-binding</keyword>
<evidence type="ECO:0000256" key="1">
    <source>
        <dbReference type="ARBA" id="ARBA00022578"/>
    </source>
</evidence>
<accession>A0ABD3EC53</accession>
<evidence type="ECO:0000256" key="3">
    <source>
        <dbReference type="ARBA" id="ARBA00022771"/>
    </source>
</evidence>
<dbReference type="PROSITE" id="PS01007">
    <property type="entry name" value="TRANSPOSASE_MUTATOR"/>
    <property type="match status" value="1"/>
</dbReference>
<evidence type="ECO:0000256" key="7">
    <source>
        <dbReference type="PROSITE-ProRule" id="PRU00325"/>
    </source>
</evidence>
<dbReference type="GO" id="GO:0032196">
    <property type="term" value="P:transposition"/>
    <property type="evidence" value="ECO:0007669"/>
    <property type="project" value="UniProtKB-KW"/>
</dbReference>
<dbReference type="AlphaFoldDB" id="A0ABD3EC53"/>
<evidence type="ECO:0000256" key="8">
    <source>
        <dbReference type="SAM" id="MobiDB-lite"/>
    </source>
</evidence>
<feature type="domain" description="SWIM-type" evidence="9">
    <location>
        <begin position="624"/>
        <end position="660"/>
    </location>
</feature>
<dbReference type="Pfam" id="PF03101">
    <property type="entry name" value="FAR1"/>
    <property type="match status" value="1"/>
</dbReference>
<protein>
    <recommendedName>
        <fullName evidence="9">SWIM-type domain-containing protein</fullName>
    </recommendedName>
</protein>
<comment type="caution">
    <text evidence="10">The sequence shown here is derived from an EMBL/GenBank/DDBJ whole genome shotgun (WGS) entry which is preliminary data.</text>
</comment>
<feature type="region of interest" description="Disordered" evidence="8">
    <location>
        <begin position="1"/>
        <end position="56"/>
    </location>
</feature>
<feature type="compositionally biased region" description="Basic and acidic residues" evidence="8">
    <location>
        <begin position="16"/>
        <end position="37"/>
    </location>
</feature>
<evidence type="ECO:0000256" key="4">
    <source>
        <dbReference type="ARBA" id="ARBA00022833"/>
    </source>
</evidence>